<sequence>MPEHENHIPSISISIPNTGDGDTPLVSNNSITTSNPTVYFQNKQETLPDFLQVKSSSDLLNDPKVKYVLNSENSLEILLARLKDSIRACDEFAQYLKKKHSYEESYLANIKKTSMNCKNSVKSNTRVLKGSFIESLDKVISFDDRVVKDVRTPYAKALFKMYEELVSLSLNFSKLRKQTKEDGIRRENEVIDATQQAHKAKSKYYSLRSDLEKLRNSDQTSKKLTLQGRKTGSQQEEELTRKIQVSDQDYKKKSKIAQEFQNNLINTYRPELSTKLKNLILEIDHALQLQLTKFAVYNESLVIGMGNQLIPISGSSESLKYVSSSVDVEKCLADYLFENLTTPKAEKKAAFIPTSFIPNTRFSTIRRAHLGTHHLC</sequence>
<comment type="caution">
    <text evidence="4">The sequence shown here is derived from an EMBL/GenBank/DDBJ whole genome shotgun (WGS) entry which is preliminary data.</text>
</comment>
<feature type="compositionally biased region" description="Polar residues" evidence="2">
    <location>
        <begin position="217"/>
        <end position="234"/>
    </location>
</feature>
<protein>
    <submittedName>
        <fullName evidence="4">Unnamed protein product</fullName>
    </submittedName>
</protein>
<dbReference type="OrthoDB" id="437889at2759"/>
<feature type="domain" description="F-BAR" evidence="3">
    <location>
        <begin position="63"/>
        <end position="331"/>
    </location>
</feature>
<dbReference type="InterPro" id="IPR001060">
    <property type="entry name" value="FCH_dom"/>
</dbReference>
<keyword evidence="1" id="KW-0175">Coiled coil</keyword>
<dbReference type="Proteomes" id="UP001165063">
    <property type="component" value="Unassembled WGS sequence"/>
</dbReference>
<organism evidence="4 5">
    <name type="scientific">Ambrosiozyma monospora</name>
    <name type="common">Yeast</name>
    <name type="synonym">Endomycopsis monosporus</name>
    <dbReference type="NCBI Taxonomy" id="43982"/>
    <lineage>
        <taxon>Eukaryota</taxon>
        <taxon>Fungi</taxon>
        <taxon>Dikarya</taxon>
        <taxon>Ascomycota</taxon>
        <taxon>Saccharomycotina</taxon>
        <taxon>Pichiomycetes</taxon>
        <taxon>Pichiales</taxon>
        <taxon>Pichiaceae</taxon>
        <taxon>Ambrosiozyma</taxon>
    </lineage>
</organism>
<keyword evidence="5" id="KW-1185">Reference proteome</keyword>
<dbReference type="Pfam" id="PF00611">
    <property type="entry name" value="FCH"/>
    <property type="match status" value="1"/>
</dbReference>
<gene>
    <name evidence="4" type="ORF">Amon01_000621900</name>
</gene>
<dbReference type="EMBL" id="BSXU01003843">
    <property type="protein sequence ID" value="GMG40473.1"/>
    <property type="molecule type" value="Genomic_DNA"/>
</dbReference>
<dbReference type="InterPro" id="IPR031160">
    <property type="entry name" value="F_BAR_dom"/>
</dbReference>
<accession>A0A9W7DHP2</accession>
<dbReference type="InterPro" id="IPR027267">
    <property type="entry name" value="AH/BAR_dom_sf"/>
</dbReference>
<proteinExistence type="predicted"/>
<name>A0A9W7DHP2_AMBMO</name>
<dbReference type="Gene3D" id="1.20.1270.60">
    <property type="entry name" value="Arfaptin homology (AH) domain/BAR domain"/>
    <property type="match status" value="1"/>
</dbReference>
<evidence type="ECO:0000259" key="3">
    <source>
        <dbReference type="PROSITE" id="PS51741"/>
    </source>
</evidence>
<evidence type="ECO:0000313" key="5">
    <source>
        <dbReference type="Proteomes" id="UP001165063"/>
    </source>
</evidence>
<evidence type="ECO:0000256" key="1">
    <source>
        <dbReference type="PROSITE-ProRule" id="PRU01077"/>
    </source>
</evidence>
<evidence type="ECO:0000256" key="2">
    <source>
        <dbReference type="SAM" id="MobiDB-lite"/>
    </source>
</evidence>
<dbReference type="AlphaFoldDB" id="A0A9W7DHP2"/>
<dbReference type="PROSITE" id="PS51741">
    <property type="entry name" value="F_BAR"/>
    <property type="match status" value="1"/>
</dbReference>
<reference evidence="4" key="1">
    <citation type="submission" date="2023-04" db="EMBL/GenBank/DDBJ databases">
        <title>Ambrosiozyma monospora NBRC 1965.</title>
        <authorList>
            <person name="Ichikawa N."/>
            <person name="Sato H."/>
            <person name="Tonouchi N."/>
        </authorList>
    </citation>
    <scope>NUCLEOTIDE SEQUENCE</scope>
    <source>
        <strain evidence="4">NBRC 1965</strain>
    </source>
</reference>
<evidence type="ECO:0000313" key="4">
    <source>
        <dbReference type="EMBL" id="GMG40473.1"/>
    </source>
</evidence>
<feature type="region of interest" description="Disordered" evidence="2">
    <location>
        <begin position="216"/>
        <end position="239"/>
    </location>
</feature>
<dbReference type="SUPFAM" id="SSF103657">
    <property type="entry name" value="BAR/IMD domain-like"/>
    <property type="match status" value="1"/>
</dbReference>
<feature type="region of interest" description="Disordered" evidence="2">
    <location>
        <begin position="1"/>
        <end position="27"/>
    </location>
</feature>